<dbReference type="EMBL" id="CATQJL010000316">
    <property type="protein sequence ID" value="CAJ0607842.1"/>
    <property type="molecule type" value="Genomic_DNA"/>
</dbReference>
<protein>
    <submittedName>
        <fullName evidence="2">Uncharacterized protein</fullName>
    </submittedName>
</protein>
<reference evidence="2" key="1">
    <citation type="submission" date="2023-07" db="EMBL/GenBank/DDBJ databases">
        <authorList>
            <consortium name="CYATHOMIX"/>
        </authorList>
    </citation>
    <scope>NUCLEOTIDE SEQUENCE</scope>
    <source>
        <strain evidence="2">N/A</strain>
    </source>
</reference>
<comment type="caution">
    <text evidence="2">The sequence shown here is derived from an EMBL/GenBank/DDBJ whole genome shotgun (WGS) entry which is preliminary data.</text>
</comment>
<proteinExistence type="predicted"/>
<dbReference type="Proteomes" id="UP001176961">
    <property type="component" value="Unassembled WGS sequence"/>
</dbReference>
<dbReference type="AlphaFoldDB" id="A0AA36HCV2"/>
<accession>A0AA36HCV2</accession>
<gene>
    <name evidence="2" type="ORF">CYNAS_LOCUS19825</name>
</gene>
<name>A0AA36HCV2_CYLNA</name>
<keyword evidence="1" id="KW-1133">Transmembrane helix</keyword>
<evidence type="ECO:0000313" key="2">
    <source>
        <dbReference type="EMBL" id="CAJ0607842.1"/>
    </source>
</evidence>
<keyword evidence="1" id="KW-0472">Membrane</keyword>
<keyword evidence="1" id="KW-0812">Transmembrane</keyword>
<organism evidence="2 3">
    <name type="scientific">Cylicocyclus nassatus</name>
    <name type="common">Nematode worm</name>
    <dbReference type="NCBI Taxonomy" id="53992"/>
    <lineage>
        <taxon>Eukaryota</taxon>
        <taxon>Metazoa</taxon>
        <taxon>Ecdysozoa</taxon>
        <taxon>Nematoda</taxon>
        <taxon>Chromadorea</taxon>
        <taxon>Rhabditida</taxon>
        <taxon>Rhabditina</taxon>
        <taxon>Rhabditomorpha</taxon>
        <taxon>Strongyloidea</taxon>
        <taxon>Strongylidae</taxon>
        <taxon>Cylicocyclus</taxon>
    </lineage>
</organism>
<evidence type="ECO:0000256" key="1">
    <source>
        <dbReference type="SAM" id="Phobius"/>
    </source>
</evidence>
<feature type="transmembrane region" description="Helical" evidence="1">
    <location>
        <begin position="75"/>
        <end position="96"/>
    </location>
</feature>
<evidence type="ECO:0000313" key="3">
    <source>
        <dbReference type="Proteomes" id="UP001176961"/>
    </source>
</evidence>
<keyword evidence="3" id="KW-1185">Reference proteome</keyword>
<sequence>MSRKRRTVLGQYLISTDCANILGQQKQAVYFWLLVSMAFTGCYVRTDPYALTFSYKCRKVMTNTAEESQRQRIQLVIQFSLICAIQFASSACFYILPPLLPNTDLAVHLPMLKCHLCAHPNLNMVPKRPFRNFCEIEECSVQILSSHYISV</sequence>